<keyword evidence="5 8" id="KW-1133">Transmembrane helix</keyword>
<protein>
    <submittedName>
        <fullName evidence="9">Cytochrome D ubiquinol oxidase subunit II</fullName>
    </submittedName>
</protein>
<keyword evidence="3" id="KW-1003">Cell membrane</keyword>
<gene>
    <name evidence="9" type="ORF">AC230_21910</name>
</gene>
<keyword evidence="10" id="KW-1185">Reference proteome</keyword>
<dbReference type="PATRIC" id="fig|1678637.3.peg.4696"/>
<evidence type="ECO:0000313" key="10">
    <source>
        <dbReference type="Proteomes" id="UP000037288"/>
    </source>
</evidence>
<feature type="transmembrane region" description="Helical" evidence="8">
    <location>
        <begin position="161"/>
        <end position="181"/>
    </location>
</feature>
<dbReference type="GO" id="GO:0005886">
    <property type="term" value="C:plasma membrane"/>
    <property type="evidence" value="ECO:0007669"/>
    <property type="project" value="UniProtKB-SubCell"/>
</dbReference>
<dbReference type="PANTHER" id="PTHR43141">
    <property type="entry name" value="CYTOCHROME BD2 SUBUNIT II"/>
    <property type="match status" value="1"/>
</dbReference>
<evidence type="ECO:0000256" key="4">
    <source>
        <dbReference type="ARBA" id="ARBA00022692"/>
    </source>
</evidence>
<evidence type="ECO:0000256" key="7">
    <source>
        <dbReference type="SAM" id="MobiDB-lite"/>
    </source>
</evidence>
<evidence type="ECO:0000256" key="8">
    <source>
        <dbReference type="SAM" id="Phobius"/>
    </source>
</evidence>
<feature type="transmembrane region" description="Helical" evidence="8">
    <location>
        <begin position="116"/>
        <end position="141"/>
    </location>
</feature>
<evidence type="ECO:0000256" key="3">
    <source>
        <dbReference type="ARBA" id="ARBA00022475"/>
    </source>
</evidence>
<dbReference type="Proteomes" id="UP000037288">
    <property type="component" value="Unassembled WGS sequence"/>
</dbReference>
<feature type="compositionally biased region" description="Basic and acidic residues" evidence="7">
    <location>
        <begin position="339"/>
        <end position="356"/>
    </location>
</feature>
<feature type="transmembrane region" description="Helical" evidence="8">
    <location>
        <begin position="298"/>
        <end position="322"/>
    </location>
</feature>
<dbReference type="OrthoDB" id="9776710at2"/>
<accession>A0A0K9XD67</accession>
<reference evidence="10" key="1">
    <citation type="submission" date="2015-07" db="EMBL/GenBank/DDBJ databases">
        <title>Draft genome sequence of Streptomyces sp. CMAA 1322, a bacterium isolated from Caatinga biome, from dry forest semiarid of Brazil.</title>
        <authorList>
            <person name="Santos S.N."/>
            <person name="Gacesa R."/>
            <person name="Taketani R.G."/>
            <person name="Long P.F."/>
            <person name="Melo I.S."/>
        </authorList>
    </citation>
    <scope>NUCLEOTIDE SEQUENCE [LARGE SCALE GENOMIC DNA]</scope>
    <source>
        <strain evidence="10">CMAA 1322</strain>
    </source>
</reference>
<dbReference type="GO" id="GO:0009055">
    <property type="term" value="F:electron transfer activity"/>
    <property type="evidence" value="ECO:0007669"/>
    <property type="project" value="TreeGrafter"/>
</dbReference>
<dbReference type="GO" id="GO:0070069">
    <property type="term" value="C:cytochrome complex"/>
    <property type="evidence" value="ECO:0007669"/>
    <property type="project" value="TreeGrafter"/>
</dbReference>
<dbReference type="GO" id="GO:0016682">
    <property type="term" value="F:oxidoreductase activity, acting on diphenols and related substances as donors, oxygen as acceptor"/>
    <property type="evidence" value="ECO:0007669"/>
    <property type="project" value="TreeGrafter"/>
</dbReference>
<name>A0A0K9XD67_9ACTN</name>
<dbReference type="Pfam" id="PF02322">
    <property type="entry name" value="Cyt_bd_oxida_II"/>
    <property type="match status" value="1"/>
</dbReference>
<feature type="transmembrane region" description="Helical" evidence="8">
    <location>
        <begin position="201"/>
        <end position="221"/>
    </location>
</feature>
<dbReference type="STRING" id="1678637.AC230_21910"/>
<comment type="caution">
    <text evidence="9">The sequence shown here is derived from an EMBL/GenBank/DDBJ whole genome shotgun (WGS) entry which is preliminary data.</text>
</comment>
<feature type="transmembrane region" description="Helical" evidence="8">
    <location>
        <begin position="258"/>
        <end position="278"/>
    </location>
</feature>
<feature type="transmembrane region" description="Helical" evidence="8">
    <location>
        <begin position="54"/>
        <end position="73"/>
    </location>
</feature>
<dbReference type="AlphaFoldDB" id="A0A0K9XD67"/>
<feature type="transmembrane region" description="Helical" evidence="8">
    <location>
        <begin position="6"/>
        <end position="33"/>
    </location>
</feature>
<comment type="subcellular location">
    <subcellularLocation>
        <location evidence="1">Cell membrane</location>
        <topology evidence="1">Multi-pass membrane protein</topology>
    </subcellularLocation>
</comment>
<feature type="region of interest" description="Disordered" evidence="7">
    <location>
        <begin position="335"/>
        <end position="356"/>
    </location>
</feature>
<evidence type="ECO:0000256" key="2">
    <source>
        <dbReference type="ARBA" id="ARBA00007543"/>
    </source>
</evidence>
<dbReference type="InterPro" id="IPR003317">
    <property type="entry name" value="Cyt-d_oxidase_su2"/>
</dbReference>
<evidence type="ECO:0000256" key="1">
    <source>
        <dbReference type="ARBA" id="ARBA00004651"/>
    </source>
</evidence>
<evidence type="ECO:0000313" key="9">
    <source>
        <dbReference type="EMBL" id="KNB50592.1"/>
    </source>
</evidence>
<comment type="similarity">
    <text evidence="2">Belongs to the cytochrome ubiquinol oxidase subunit 2 family.</text>
</comment>
<evidence type="ECO:0000256" key="5">
    <source>
        <dbReference type="ARBA" id="ARBA00022989"/>
    </source>
</evidence>
<feature type="transmembrane region" description="Helical" evidence="8">
    <location>
        <begin position="233"/>
        <end position="253"/>
    </location>
</feature>
<proteinExistence type="inferred from homology"/>
<organism evidence="9 10">
    <name type="scientific">Streptomyces caatingaensis</name>
    <dbReference type="NCBI Taxonomy" id="1678637"/>
    <lineage>
        <taxon>Bacteria</taxon>
        <taxon>Bacillati</taxon>
        <taxon>Actinomycetota</taxon>
        <taxon>Actinomycetes</taxon>
        <taxon>Kitasatosporales</taxon>
        <taxon>Streptomycetaceae</taxon>
        <taxon>Streptomyces</taxon>
    </lineage>
</organism>
<dbReference type="GO" id="GO:0019646">
    <property type="term" value="P:aerobic electron transport chain"/>
    <property type="evidence" value="ECO:0007669"/>
    <property type="project" value="TreeGrafter"/>
</dbReference>
<keyword evidence="4 8" id="KW-0812">Transmembrane</keyword>
<dbReference type="EMBL" id="LFXA01000014">
    <property type="protein sequence ID" value="KNB50592.1"/>
    <property type="molecule type" value="Genomic_DNA"/>
</dbReference>
<sequence>MLADALLAVMWLGLTCYALFGGADFGAGLWDLLAGGSRRGLPQRRLIEHVIGPVWEANHVWIIFVVVLLWAGFSPVFAAVLSTLYLPLTFTALGIIARGAAFAFRKASTGLAARRLFGACFAVSSVVTPFFLGTVAGAVASGRVPPGLAAGGPVASWVSPTSALGGVLAVLACAHLSAVYLCADALREGRPELAGAFRGRALASGAACGVVAVAGIAVLHADAPRLFTGLTHRALPLVLLSAVGGLVGMVLLVRRRYIVARASAAVAVAAVLWAWGAAQYPLMLVPDTTVAATASHPAVLTACLASLGVGAFLLVPSLWWLYRLFQQDMGAGRGAAGGGRDEQGGWEGRDGRDGPG</sequence>
<evidence type="ECO:0000256" key="6">
    <source>
        <dbReference type="ARBA" id="ARBA00023136"/>
    </source>
</evidence>
<keyword evidence="6 8" id="KW-0472">Membrane</keyword>
<dbReference type="RefSeq" id="WP_049717993.1">
    <property type="nucleotide sequence ID" value="NZ_LFXA01000014.1"/>
</dbReference>
<dbReference type="PANTHER" id="PTHR43141:SF4">
    <property type="entry name" value="CYTOCHROME BD2 SUBUNIT II"/>
    <property type="match status" value="1"/>
</dbReference>